<dbReference type="GO" id="GO:0007219">
    <property type="term" value="P:Notch signaling pathway"/>
    <property type="evidence" value="ECO:0007669"/>
    <property type="project" value="TreeGrafter"/>
</dbReference>
<reference evidence="19" key="2">
    <citation type="submission" date="2025-09" db="UniProtKB">
        <authorList>
            <consortium name="Ensembl"/>
        </authorList>
    </citation>
    <scope>IDENTIFICATION</scope>
</reference>
<dbReference type="OMA" id="LPSTRCD"/>
<dbReference type="Pfam" id="PF02210">
    <property type="entry name" value="Laminin_G_2"/>
    <property type="match status" value="3"/>
</dbReference>
<keyword evidence="11" id="KW-0325">Glycoprotein</keyword>
<dbReference type="FunFam" id="2.10.25.10:FF:000208">
    <property type="entry name" value="Crumbs 2, cell polarity complex component"/>
    <property type="match status" value="1"/>
</dbReference>
<dbReference type="SUPFAM" id="SSF49899">
    <property type="entry name" value="Concanavalin A-like lectins/glucanases"/>
    <property type="match status" value="3"/>
</dbReference>
<dbReference type="GO" id="GO:1901222">
    <property type="term" value="P:regulation of non-canonical NF-kappaB signal transduction"/>
    <property type="evidence" value="ECO:0007669"/>
    <property type="project" value="UniProtKB-ARBA"/>
</dbReference>
<feature type="domain" description="EGF-like" evidence="18">
    <location>
        <begin position="1149"/>
        <end position="1185"/>
    </location>
</feature>
<dbReference type="Gene3D" id="2.10.25.10">
    <property type="entry name" value="Laminin"/>
    <property type="match status" value="16"/>
</dbReference>
<keyword evidence="3" id="KW-1003">Cell membrane</keyword>
<feature type="disulfide bond" evidence="14">
    <location>
        <begin position="1346"/>
        <end position="1355"/>
    </location>
</feature>
<dbReference type="GO" id="GO:0007417">
    <property type="term" value="P:central nervous system development"/>
    <property type="evidence" value="ECO:0007669"/>
    <property type="project" value="UniProtKB-ARBA"/>
</dbReference>
<dbReference type="FunFam" id="2.10.25.10:FF:000472">
    <property type="entry name" value="Uncharacterized protein, isoform A"/>
    <property type="match status" value="1"/>
</dbReference>
<feature type="disulfide bond" evidence="14">
    <location>
        <begin position="1250"/>
        <end position="1259"/>
    </location>
</feature>
<feature type="disulfide bond" evidence="14">
    <location>
        <begin position="1191"/>
        <end position="1201"/>
    </location>
</feature>
<dbReference type="SMART" id="SM00282">
    <property type="entry name" value="LamG"/>
    <property type="match status" value="3"/>
</dbReference>
<dbReference type="CDD" id="cd00054">
    <property type="entry name" value="EGF_CA"/>
    <property type="match status" value="12"/>
</dbReference>
<keyword evidence="10 14" id="KW-1015">Disulfide bond</keyword>
<dbReference type="GO" id="GO:0032991">
    <property type="term" value="C:protein-containing complex"/>
    <property type="evidence" value="ECO:0007669"/>
    <property type="project" value="UniProtKB-ARBA"/>
</dbReference>
<dbReference type="FunFam" id="2.60.120.200:FF:000252">
    <property type="entry name" value="Crumbs 1, cell polarity complex component"/>
    <property type="match status" value="1"/>
</dbReference>
<feature type="disulfide bond" evidence="14">
    <location>
        <begin position="1308"/>
        <end position="1317"/>
    </location>
</feature>
<dbReference type="PANTHER" id="PTHR12916">
    <property type="entry name" value="CYTOCHROME C OXIDASE POLYPEPTIDE VIC-2"/>
    <property type="match status" value="1"/>
</dbReference>
<dbReference type="PANTHER" id="PTHR12916:SF4">
    <property type="entry name" value="UNINFLATABLE, ISOFORM C"/>
    <property type="match status" value="1"/>
</dbReference>
<dbReference type="GeneTree" id="ENSGT00940000155152"/>
<evidence type="ECO:0000256" key="14">
    <source>
        <dbReference type="PROSITE-ProRule" id="PRU00076"/>
    </source>
</evidence>
<dbReference type="GO" id="GO:0060218">
    <property type="term" value="P:hematopoietic stem cell differentiation"/>
    <property type="evidence" value="ECO:0007669"/>
    <property type="project" value="UniProtKB-ARBA"/>
</dbReference>
<feature type="domain" description="EGF-like" evidence="18">
    <location>
        <begin position="116"/>
        <end position="155"/>
    </location>
</feature>
<dbReference type="InterPro" id="IPR000742">
    <property type="entry name" value="EGF"/>
</dbReference>
<dbReference type="FunFam" id="2.60.120.200:FF:000055">
    <property type="entry name" value="Crumbs cell polarity complex component 1"/>
    <property type="match status" value="1"/>
</dbReference>
<dbReference type="FunFam" id="2.10.25.10:FF:000004">
    <property type="entry name" value="Neurogenic locus notch 1"/>
    <property type="match status" value="1"/>
</dbReference>
<feature type="domain" description="EGF-like" evidence="18">
    <location>
        <begin position="676"/>
        <end position="712"/>
    </location>
</feature>
<evidence type="ECO:0000256" key="13">
    <source>
        <dbReference type="ARBA" id="ARBA00060989"/>
    </source>
</evidence>
<evidence type="ECO:0000256" key="1">
    <source>
        <dbReference type="ARBA" id="ARBA00004247"/>
    </source>
</evidence>
<dbReference type="FunFam" id="2.10.25.10:FF:000006">
    <property type="entry name" value="Versican core protein-like isoform 1"/>
    <property type="match status" value="1"/>
</dbReference>
<proteinExistence type="inferred from homology"/>
<dbReference type="Proteomes" id="UP001108240">
    <property type="component" value="Unplaced"/>
</dbReference>
<dbReference type="FunFam" id="2.10.25.10:FF:000039">
    <property type="entry name" value="Crumbs cell polarity complex component 1"/>
    <property type="match status" value="1"/>
</dbReference>
<feature type="domain" description="EGF-like" evidence="18">
    <location>
        <begin position="893"/>
        <end position="929"/>
    </location>
</feature>
<keyword evidence="9 15" id="KW-0472">Membrane</keyword>
<organism evidence="19 20">
    <name type="scientific">Cyprinus carpio carpio</name>
    <dbReference type="NCBI Taxonomy" id="630221"/>
    <lineage>
        <taxon>Eukaryota</taxon>
        <taxon>Metazoa</taxon>
        <taxon>Chordata</taxon>
        <taxon>Craniata</taxon>
        <taxon>Vertebrata</taxon>
        <taxon>Euteleostomi</taxon>
        <taxon>Actinopterygii</taxon>
        <taxon>Neopterygii</taxon>
        <taxon>Teleostei</taxon>
        <taxon>Ostariophysi</taxon>
        <taxon>Cypriniformes</taxon>
        <taxon>Cyprinidae</taxon>
        <taxon>Cyprininae</taxon>
        <taxon>Cyprinus</taxon>
    </lineage>
</organism>
<evidence type="ECO:0000259" key="17">
    <source>
        <dbReference type="PROSITE" id="PS50025"/>
    </source>
</evidence>
<dbReference type="PROSITE" id="PS01187">
    <property type="entry name" value="EGF_CA"/>
    <property type="match status" value="2"/>
</dbReference>
<feature type="domain" description="EGF-like" evidence="18">
    <location>
        <begin position="315"/>
        <end position="351"/>
    </location>
</feature>
<feature type="disulfide bond" evidence="14">
    <location>
        <begin position="485"/>
        <end position="494"/>
    </location>
</feature>
<protein>
    <submittedName>
        <fullName evidence="19">Crumbs cell polarity complex component 1</fullName>
    </submittedName>
</protein>
<dbReference type="PRINTS" id="PR00010">
    <property type="entry name" value="EGFBLOOD"/>
</dbReference>
<dbReference type="Gene3D" id="2.60.120.200">
    <property type="match status" value="3"/>
</dbReference>
<evidence type="ECO:0000313" key="19">
    <source>
        <dbReference type="Ensembl" id="ENSCCRP00000072935.2"/>
    </source>
</evidence>
<dbReference type="InterPro" id="IPR000152">
    <property type="entry name" value="EGF-type_Asp/Asn_hydroxyl_site"/>
</dbReference>
<feature type="disulfide bond" evidence="14">
    <location>
        <begin position="221"/>
        <end position="230"/>
    </location>
</feature>
<evidence type="ECO:0000256" key="5">
    <source>
        <dbReference type="ARBA" id="ARBA00022692"/>
    </source>
</evidence>
<keyword evidence="4 14" id="KW-0245">EGF-like domain</keyword>
<dbReference type="SMART" id="SM00179">
    <property type="entry name" value="EGF_CA"/>
    <property type="match status" value="12"/>
</dbReference>
<dbReference type="InterPro" id="IPR001791">
    <property type="entry name" value="Laminin_G"/>
</dbReference>
<dbReference type="PROSITE" id="PS00010">
    <property type="entry name" value="ASX_HYDROXYL"/>
    <property type="match status" value="6"/>
</dbReference>
<evidence type="ECO:0000256" key="6">
    <source>
        <dbReference type="ARBA" id="ARBA00022729"/>
    </source>
</evidence>
<evidence type="ECO:0000256" key="2">
    <source>
        <dbReference type="ARBA" id="ARBA00004316"/>
    </source>
</evidence>
<feature type="chain" id="PRO_5039936208" evidence="16">
    <location>
        <begin position="29"/>
        <end position="1430"/>
    </location>
</feature>
<dbReference type="CDD" id="cd00110">
    <property type="entry name" value="LamG"/>
    <property type="match status" value="3"/>
</dbReference>
<feature type="transmembrane region" description="Helical" evidence="15">
    <location>
        <begin position="1368"/>
        <end position="1394"/>
    </location>
</feature>
<feature type="domain" description="EGF-like" evidence="18">
    <location>
        <begin position="1224"/>
        <end position="1260"/>
    </location>
</feature>
<keyword evidence="12" id="KW-0966">Cell projection</keyword>
<feature type="domain" description="EGF-like" evidence="18">
    <location>
        <begin position="75"/>
        <end position="114"/>
    </location>
</feature>
<feature type="disulfide bond" evidence="14">
    <location>
        <begin position="104"/>
        <end position="113"/>
    </location>
</feature>
<feature type="domain" description="Laminin G" evidence="17">
    <location>
        <begin position="498"/>
        <end position="674"/>
    </location>
</feature>
<evidence type="ECO:0000256" key="3">
    <source>
        <dbReference type="ARBA" id="ARBA00022475"/>
    </source>
</evidence>
<dbReference type="GO" id="GO:0016324">
    <property type="term" value="C:apical plasma membrane"/>
    <property type="evidence" value="ECO:0007669"/>
    <property type="project" value="UniProtKB-SubCell"/>
</dbReference>
<feature type="signal peptide" evidence="16">
    <location>
        <begin position="1"/>
        <end position="28"/>
    </location>
</feature>
<feature type="domain" description="EGF-like" evidence="18">
    <location>
        <begin position="411"/>
        <end position="453"/>
    </location>
</feature>
<feature type="domain" description="EGF-like" evidence="18">
    <location>
        <begin position="195"/>
        <end position="231"/>
    </location>
</feature>
<feature type="disulfide bond" evidence="14">
    <location>
        <begin position="183"/>
        <end position="192"/>
    </location>
</feature>
<feature type="domain" description="EGF-like" evidence="18">
    <location>
        <begin position="274"/>
        <end position="313"/>
    </location>
</feature>
<dbReference type="FunFam" id="2.10.25.10:FF:000348">
    <property type="entry name" value="Crumbs 1, cell polarity complex component"/>
    <property type="match status" value="1"/>
</dbReference>
<evidence type="ECO:0000256" key="10">
    <source>
        <dbReference type="ARBA" id="ARBA00023157"/>
    </source>
</evidence>
<dbReference type="InterPro" id="IPR013320">
    <property type="entry name" value="ConA-like_dom_sf"/>
</dbReference>
<evidence type="ECO:0000256" key="15">
    <source>
        <dbReference type="SAM" id="Phobius"/>
    </source>
</evidence>
<feature type="disulfide bond" evidence="14">
    <location>
        <begin position="341"/>
        <end position="350"/>
    </location>
</feature>
<keyword evidence="7" id="KW-0677">Repeat</keyword>
<evidence type="ECO:0000256" key="4">
    <source>
        <dbReference type="ARBA" id="ARBA00022536"/>
    </source>
</evidence>
<evidence type="ECO:0000313" key="20">
    <source>
        <dbReference type="Proteomes" id="UP001108240"/>
    </source>
</evidence>
<feature type="domain" description="EGF-like" evidence="18">
    <location>
        <begin position="353"/>
        <end position="409"/>
    </location>
</feature>
<evidence type="ECO:0000259" key="18">
    <source>
        <dbReference type="PROSITE" id="PS50026"/>
    </source>
</evidence>
<dbReference type="GO" id="GO:0005911">
    <property type="term" value="C:cell-cell junction"/>
    <property type="evidence" value="ECO:0007669"/>
    <property type="project" value="UniProtKB-ARBA"/>
</dbReference>
<dbReference type="SUPFAM" id="SSF57196">
    <property type="entry name" value="EGF/Laminin"/>
    <property type="match status" value="9"/>
</dbReference>
<feature type="disulfide bond" evidence="14">
    <location>
        <begin position="919"/>
        <end position="928"/>
    </location>
</feature>
<dbReference type="Ensembl" id="ENSCCRT00000079031.2">
    <property type="protein sequence ID" value="ENSCCRP00000072935.2"/>
    <property type="gene ID" value="ENSCCRG00000039386.2"/>
</dbReference>
<dbReference type="FunFam" id="2.10.25.10:FF:000123">
    <property type="entry name" value="Crumbs homolog 1 (Drosophila)"/>
    <property type="match status" value="2"/>
</dbReference>
<feature type="domain" description="Laminin G" evidence="17">
    <location>
        <begin position="718"/>
        <end position="891"/>
    </location>
</feature>
<feature type="domain" description="EGF-like" evidence="18">
    <location>
        <begin position="1280"/>
        <end position="1318"/>
    </location>
</feature>
<evidence type="ECO:0000256" key="9">
    <source>
        <dbReference type="ARBA" id="ARBA00023136"/>
    </source>
</evidence>
<sequence>MDMDLTVLGSMWLRLACVLFLLLQWTENLTLPKTSTLCLDEPCQNRAECREAPSDFLCQCKSPAPVLPSTRCDSSSALCQLSICQDNATCQPTGAHPGELVCQCEPGLLGQECHTSAQLCAQGLCGDTPQCLAVQDRSPGYACICQEGYTGSSCEKKVDHCSPNPCRNRAICRSRRDSPTCFCVPGFQGKHCEIEVNECVSWPCRNGATCLDKIGHYICLCRPGYTVTVCLIQDEACPDGMCNKPCRDLNKKRIGIFALNTTVSDVAGSSCEVQIDECQSQPCLHGGSCHDHINGFSYRCDCSQTNFTGVHCEIPPPPCWSQPCLNGALCEDENGNYTCSCWPGFEGLNCETDIGECDSSPCVNEGTCIELSWKTLYGTEPWLPTRYNPRHASGFICKCPPGFSGALCEENTTACTTNPCHNGAICEDFLGSYKCICLSESQDGIHYGGHNCSEPLVGCEGHECQNGAACMPFLSEGVHGYSCICQPGYTGSYCQSPTVFSFETTGGFLHLQTPLLGAETYFNITLSFRTVLKNTLLFQRGSEGVILSLELQETHLLLDLRSDPQPNATSWTLTLPQDVSDGEWHTVEAVLGEGTLLLQLEPCQDGDNCSATAQVETGALELESALQSTFVGRSNEGGGSGSFIGCMRDLFVDSQLMVPEDWLSSSVVNVKQGCSHHDRCLSGPCENLGKCVNLWLGYQCLCLRPYVGQNCAEEYVTARFGQEDSASYAIFTITDQLESDTLYLSMFLRTRKESGLLVLLANSTTEYLKMWLEKGKLMVQVNSLKTLMGKSVVNNGEIHFVGITIKEGMMTLQESDHEFRATDVQPVSLLLEDVVYVGGLLNGQETSAFGGYFKGCLQDLQLNERKLEFFPLDASVMSYRPDRMVDVTPGCTSDDSCSKNPCQNGGMCSSLWDDFTCNCPPSTEGQHCEEVRWCEFTPCPPQATCRTLNQSYECISNVTFQDNTTLVYHGNGLISRHLTSIVFSIRTRKHNAAVLHAESGSDFVTVSIQDGFLVLELLSGPSSSSSLSPVTLRSPRPVADGEWHAVELLMASPWANNSQWIMVPLDEKDEPTISDAMTGNLDFLREGVDILLGGLGPDSDWNLIGCLSNVEIGGIVLPYYGPAEVRFPRTQEEKFNKVSEEPVQTGCVGEVVCEPNPCLHGGICDDRFNLFQCFCQPGWDGDHCELNTNTCASNPCQHGHCSVQDLSYSCMCESGYTGTNCEVKVDVCASHKCANGGTCLRGFSSYSCLCPDRFTGPYCNTQIEEAPWYVVVRSVPPKLPVSICGDEQQNYTCFNGGNCSDTNMMCDCLPGFSGHWCELDLDECRSNPCLNGGYCQDMVNKFQCVCEITFAGETCEVDLSAENVSSDLLLSISLVSVALLLVLFGVATALVITLNRRATRGTYSPSRQEKEGSRVEMWNIVQPPPMERLI</sequence>
<evidence type="ECO:0000256" key="7">
    <source>
        <dbReference type="ARBA" id="ARBA00022737"/>
    </source>
</evidence>
<feature type="disulfide bond" evidence="14">
    <location>
        <begin position="145"/>
        <end position="154"/>
    </location>
</feature>
<dbReference type="SUPFAM" id="SSF57184">
    <property type="entry name" value="Growth factor receptor domain"/>
    <property type="match status" value="1"/>
</dbReference>
<dbReference type="FunFam" id="2.10.25.10:FF:000400">
    <property type="entry name" value="Crumbs cell polarity complex component 1"/>
    <property type="match status" value="1"/>
</dbReference>
<feature type="domain" description="Laminin G" evidence="17">
    <location>
        <begin position="956"/>
        <end position="1147"/>
    </location>
</feature>
<feature type="domain" description="EGF-like" evidence="18">
    <location>
        <begin position="455"/>
        <end position="495"/>
    </location>
</feature>
<dbReference type="GO" id="GO:0030855">
    <property type="term" value="P:epithelial cell differentiation"/>
    <property type="evidence" value="ECO:0007669"/>
    <property type="project" value="UniProtKB-ARBA"/>
</dbReference>
<feature type="disulfide bond" evidence="14">
    <location>
        <begin position="1175"/>
        <end position="1184"/>
    </location>
</feature>
<feature type="disulfide bond" evidence="14">
    <location>
        <begin position="702"/>
        <end position="711"/>
    </location>
</feature>
<reference evidence="19" key="1">
    <citation type="submission" date="2025-08" db="UniProtKB">
        <authorList>
            <consortium name="Ensembl"/>
        </authorList>
    </citation>
    <scope>IDENTIFICATION</scope>
</reference>
<dbReference type="Pfam" id="PF12661">
    <property type="entry name" value="hEGF"/>
    <property type="match status" value="5"/>
</dbReference>
<evidence type="ECO:0000256" key="12">
    <source>
        <dbReference type="ARBA" id="ARBA00023273"/>
    </source>
</evidence>
<feature type="domain" description="EGF-like" evidence="18">
    <location>
        <begin position="1187"/>
        <end position="1222"/>
    </location>
</feature>
<comment type="subcellular location">
    <subcellularLocation>
        <location evidence="1">Apical cell membrane</location>
        <topology evidence="1">Single-pass type I membrane protein</topology>
    </subcellularLocation>
    <subcellularLocation>
        <location evidence="2">Cell projection</location>
    </subcellularLocation>
</comment>
<evidence type="ECO:0000256" key="16">
    <source>
        <dbReference type="SAM" id="SignalP"/>
    </source>
</evidence>
<dbReference type="PROSITE" id="PS50025">
    <property type="entry name" value="LAM_G_DOMAIN"/>
    <property type="match status" value="3"/>
</dbReference>
<comment type="similarity">
    <text evidence="13">Belongs to the Crumbs protein family.</text>
</comment>
<feature type="disulfide bond" evidence="14">
    <location>
        <begin position="399"/>
        <end position="408"/>
    </location>
</feature>
<dbReference type="InterPro" id="IPR001881">
    <property type="entry name" value="EGF-like_Ca-bd_dom"/>
</dbReference>
<dbReference type="GO" id="GO:0005509">
    <property type="term" value="F:calcium ion binding"/>
    <property type="evidence" value="ECO:0007669"/>
    <property type="project" value="InterPro"/>
</dbReference>
<dbReference type="FunFam" id="2.60.120.200:FF:000081">
    <property type="entry name" value="Crumbs 1, cell polarity complex component"/>
    <property type="match status" value="1"/>
</dbReference>
<dbReference type="PROSITE" id="PS50026">
    <property type="entry name" value="EGF_3"/>
    <property type="match status" value="17"/>
</dbReference>
<dbReference type="GO" id="GO:0009653">
    <property type="term" value="P:anatomical structure morphogenesis"/>
    <property type="evidence" value="ECO:0007669"/>
    <property type="project" value="UniProtKB-ARBA"/>
</dbReference>
<feature type="domain" description="EGF-like" evidence="18">
    <location>
        <begin position="157"/>
        <end position="193"/>
    </location>
</feature>
<dbReference type="FunFam" id="2.10.25.10:FF:000066">
    <property type="entry name" value="FAT atypical cadherin 4"/>
    <property type="match status" value="1"/>
</dbReference>
<feature type="domain" description="EGF-like" evidence="18">
    <location>
        <begin position="1320"/>
        <end position="1356"/>
    </location>
</feature>
<dbReference type="PROSITE" id="PS01186">
    <property type="entry name" value="EGF_2"/>
    <property type="match status" value="10"/>
</dbReference>
<keyword evidence="5 15" id="KW-0812">Transmembrane</keyword>
<dbReference type="GO" id="GO:0042995">
    <property type="term" value="C:cell projection"/>
    <property type="evidence" value="ECO:0007669"/>
    <property type="project" value="UniProtKB-SubCell"/>
</dbReference>
<accession>A0A8C1HT83</accession>
<feature type="disulfide bond" evidence="14">
    <location>
        <begin position="283"/>
        <end position="300"/>
    </location>
</feature>
<evidence type="ECO:0000256" key="8">
    <source>
        <dbReference type="ARBA" id="ARBA00022989"/>
    </source>
</evidence>
<keyword evidence="20" id="KW-1185">Reference proteome</keyword>
<dbReference type="GO" id="GO:0005112">
    <property type="term" value="F:Notch binding"/>
    <property type="evidence" value="ECO:0007669"/>
    <property type="project" value="TreeGrafter"/>
</dbReference>
<dbReference type="SMART" id="SM00181">
    <property type="entry name" value="EGF"/>
    <property type="match status" value="17"/>
</dbReference>
<dbReference type="Pfam" id="PF00008">
    <property type="entry name" value="EGF"/>
    <property type="match status" value="7"/>
</dbReference>
<evidence type="ECO:0000256" key="11">
    <source>
        <dbReference type="ARBA" id="ARBA00023180"/>
    </source>
</evidence>
<dbReference type="GO" id="GO:0007163">
    <property type="term" value="P:establishment or maintenance of cell polarity"/>
    <property type="evidence" value="ECO:0007669"/>
    <property type="project" value="UniProtKB-ARBA"/>
</dbReference>
<feature type="disulfide bond" evidence="14">
    <location>
        <begin position="1212"/>
        <end position="1221"/>
    </location>
</feature>
<dbReference type="InterPro" id="IPR013032">
    <property type="entry name" value="EGF-like_CS"/>
</dbReference>
<dbReference type="FunFam" id="2.10.25.10:FF:000252">
    <property type="entry name" value="Crumbs homolog 1 (Drosophila)"/>
    <property type="match status" value="1"/>
</dbReference>
<comment type="caution">
    <text evidence="14">Lacks conserved residue(s) required for the propagation of feature annotation.</text>
</comment>
<dbReference type="InterPro" id="IPR009030">
    <property type="entry name" value="Growth_fac_rcpt_cys_sf"/>
</dbReference>
<feature type="domain" description="EGF-like" evidence="18">
    <location>
        <begin position="34"/>
        <end position="73"/>
    </location>
</feature>
<dbReference type="GO" id="GO:0045597">
    <property type="term" value="P:positive regulation of cell differentiation"/>
    <property type="evidence" value="ECO:0007669"/>
    <property type="project" value="UniProtKB-ARBA"/>
</dbReference>
<name>A0A8C1HT83_CYPCA</name>
<dbReference type="PROSITE" id="PS00022">
    <property type="entry name" value="EGF_1"/>
    <property type="match status" value="13"/>
</dbReference>
<keyword evidence="8 15" id="KW-1133">Transmembrane helix</keyword>
<dbReference type="InterPro" id="IPR018097">
    <property type="entry name" value="EGF_Ca-bd_CS"/>
</dbReference>
<keyword evidence="6 16" id="KW-0732">Signal</keyword>